<dbReference type="AlphaFoldDB" id="A0A645ARQ3"/>
<dbReference type="EMBL" id="VSSQ01015339">
    <property type="protein sequence ID" value="MPM55586.1"/>
    <property type="molecule type" value="Genomic_DNA"/>
</dbReference>
<feature type="compositionally biased region" description="Basic and acidic residues" evidence="1">
    <location>
        <begin position="118"/>
        <end position="143"/>
    </location>
</feature>
<feature type="compositionally biased region" description="Basic and acidic residues" evidence="1">
    <location>
        <begin position="150"/>
        <end position="159"/>
    </location>
</feature>
<evidence type="ECO:0000313" key="2">
    <source>
        <dbReference type="EMBL" id="MPM55586.1"/>
    </source>
</evidence>
<evidence type="ECO:0000256" key="1">
    <source>
        <dbReference type="SAM" id="MobiDB-lite"/>
    </source>
</evidence>
<comment type="caution">
    <text evidence="2">The sequence shown here is derived from an EMBL/GenBank/DDBJ whole genome shotgun (WGS) entry which is preliminary data.</text>
</comment>
<organism evidence="2">
    <name type="scientific">bioreactor metagenome</name>
    <dbReference type="NCBI Taxonomy" id="1076179"/>
    <lineage>
        <taxon>unclassified sequences</taxon>
        <taxon>metagenomes</taxon>
        <taxon>ecological metagenomes</taxon>
    </lineage>
</organism>
<sequence length="252" mass="27358">MCLLALALFGVPGDFFLRPAVEAEGKKRVPHSAADFAFLEQPGPAGRAGIGLLFLSAVRQGNPVHRAPCPEHELPRACPDGILADRAQEPLVSLPVLLRKPLGPGEGHDPDDGDQDPDDRREKPEDNDILEVPRREIPVDHEGRFHKHRAAEGEKKGKVDAPSFPGGKVPPGGQQGEQDRQLEGGQPEIMLLVQPFVLFPGGFPLLFDGLLDPGQFRFEDPFPLRQGRKFGDVGLVAFPAFKKTGETLGKVC</sequence>
<accession>A0A645ARQ3</accession>
<name>A0A645ARQ3_9ZZZZ</name>
<protein>
    <submittedName>
        <fullName evidence="2">Uncharacterized protein</fullName>
    </submittedName>
</protein>
<proteinExistence type="predicted"/>
<gene>
    <name evidence="2" type="ORF">SDC9_102383</name>
</gene>
<feature type="region of interest" description="Disordered" evidence="1">
    <location>
        <begin position="98"/>
        <end position="180"/>
    </location>
</feature>
<reference evidence="2" key="1">
    <citation type="submission" date="2019-08" db="EMBL/GenBank/DDBJ databases">
        <authorList>
            <person name="Kucharzyk K."/>
            <person name="Murdoch R.W."/>
            <person name="Higgins S."/>
            <person name="Loffler F."/>
        </authorList>
    </citation>
    <scope>NUCLEOTIDE SEQUENCE</scope>
</reference>